<keyword evidence="1" id="KW-0732">Signal</keyword>
<dbReference type="SUPFAM" id="SSF57184">
    <property type="entry name" value="Growth factor receptor domain"/>
    <property type="match status" value="1"/>
</dbReference>
<sequence>MEVSWTLCAVTVFAIVFLQDTVTGQTTSGSCNASCGFHAICDISNCSCPIDYILHGNGKDCRNASCTSPDCLQCESPDICTRCESFISVTTGLCLKKCEGSAEMKGDSLICTESKKDDGVNIVVVVVSG</sequence>
<dbReference type="InterPro" id="IPR009030">
    <property type="entry name" value="Growth_fac_rcpt_cys_sf"/>
</dbReference>
<gene>
    <name evidence="2" type="primary">ORF40998</name>
</gene>
<proteinExistence type="predicted"/>
<dbReference type="EMBL" id="HACG01014131">
    <property type="protein sequence ID" value="CEK60996.1"/>
    <property type="molecule type" value="Transcribed_RNA"/>
</dbReference>
<reference evidence="2" key="1">
    <citation type="submission" date="2014-12" db="EMBL/GenBank/DDBJ databases">
        <title>Insight into the proteome of Arion vulgaris.</title>
        <authorList>
            <person name="Aradska J."/>
            <person name="Bulat T."/>
            <person name="Smidak R."/>
            <person name="Sarate P."/>
            <person name="Gangsoo J."/>
            <person name="Sialana F."/>
            <person name="Bilban M."/>
            <person name="Lubec G."/>
        </authorList>
    </citation>
    <scope>NUCLEOTIDE SEQUENCE</scope>
    <source>
        <tissue evidence="2">Skin</tissue>
    </source>
</reference>
<evidence type="ECO:0000313" key="2">
    <source>
        <dbReference type="EMBL" id="CEK60996.1"/>
    </source>
</evidence>
<evidence type="ECO:0000256" key="1">
    <source>
        <dbReference type="SAM" id="SignalP"/>
    </source>
</evidence>
<feature type="signal peptide" evidence="1">
    <location>
        <begin position="1"/>
        <end position="24"/>
    </location>
</feature>
<protein>
    <submittedName>
        <fullName evidence="2">Uncharacterized protein</fullName>
    </submittedName>
</protein>
<accession>A0A0B6YZ85</accession>
<feature type="chain" id="PRO_5002126626" evidence="1">
    <location>
        <begin position="25"/>
        <end position="129"/>
    </location>
</feature>
<name>A0A0B6YZ85_9EUPU</name>
<organism evidence="2">
    <name type="scientific">Arion vulgaris</name>
    <dbReference type="NCBI Taxonomy" id="1028688"/>
    <lineage>
        <taxon>Eukaryota</taxon>
        <taxon>Metazoa</taxon>
        <taxon>Spiralia</taxon>
        <taxon>Lophotrochozoa</taxon>
        <taxon>Mollusca</taxon>
        <taxon>Gastropoda</taxon>
        <taxon>Heterobranchia</taxon>
        <taxon>Euthyneura</taxon>
        <taxon>Panpulmonata</taxon>
        <taxon>Eupulmonata</taxon>
        <taxon>Stylommatophora</taxon>
        <taxon>Helicina</taxon>
        <taxon>Arionoidea</taxon>
        <taxon>Arionidae</taxon>
        <taxon>Arion</taxon>
    </lineage>
</organism>
<feature type="non-terminal residue" evidence="2">
    <location>
        <position position="129"/>
    </location>
</feature>
<dbReference type="AlphaFoldDB" id="A0A0B6YZ85"/>